<evidence type="ECO:0000313" key="15">
    <source>
        <dbReference type="Proteomes" id="UP000278006"/>
    </source>
</evidence>
<dbReference type="PRINTS" id="PR00344">
    <property type="entry name" value="BCTRLSENSOR"/>
</dbReference>
<keyword evidence="3" id="KW-0597">Phosphoprotein</keyword>
<accession>A0A3M6QZ96</accession>
<dbReference type="OrthoDB" id="1931120at2"/>
<evidence type="ECO:0000259" key="12">
    <source>
        <dbReference type="PROSITE" id="PS50112"/>
    </source>
</evidence>
<dbReference type="SMART" id="SM00388">
    <property type="entry name" value="HisKA"/>
    <property type="match status" value="1"/>
</dbReference>
<dbReference type="GO" id="GO:0000155">
    <property type="term" value="F:phosphorelay sensor kinase activity"/>
    <property type="evidence" value="ECO:0007669"/>
    <property type="project" value="InterPro"/>
</dbReference>
<dbReference type="EMBL" id="RDQO01000001">
    <property type="protein sequence ID" value="RMX08261.1"/>
    <property type="molecule type" value="Genomic_DNA"/>
</dbReference>
<keyword evidence="5" id="KW-0547">Nucleotide-binding</keyword>
<dbReference type="InterPro" id="IPR003661">
    <property type="entry name" value="HisK_dim/P_dom"/>
</dbReference>
<dbReference type="NCBIfam" id="TIGR00229">
    <property type="entry name" value="sensory_box"/>
    <property type="match status" value="1"/>
</dbReference>
<evidence type="ECO:0000256" key="6">
    <source>
        <dbReference type="ARBA" id="ARBA00022777"/>
    </source>
</evidence>
<evidence type="ECO:0000256" key="7">
    <source>
        <dbReference type="ARBA" id="ARBA00022840"/>
    </source>
</evidence>
<dbReference type="InterPro" id="IPR000014">
    <property type="entry name" value="PAS"/>
</dbReference>
<dbReference type="InterPro" id="IPR036890">
    <property type="entry name" value="HATPase_C_sf"/>
</dbReference>
<evidence type="ECO:0000256" key="9">
    <source>
        <dbReference type="SAM" id="MobiDB-lite"/>
    </source>
</evidence>
<evidence type="ECO:0000313" key="14">
    <source>
        <dbReference type="EMBL" id="RMX08261.1"/>
    </source>
</evidence>
<dbReference type="AlphaFoldDB" id="A0A3M6QZ96"/>
<evidence type="ECO:0000256" key="8">
    <source>
        <dbReference type="ARBA" id="ARBA00023012"/>
    </source>
</evidence>
<dbReference type="CDD" id="cd00130">
    <property type="entry name" value="PAS"/>
    <property type="match status" value="1"/>
</dbReference>
<dbReference type="Gene3D" id="1.10.287.130">
    <property type="match status" value="1"/>
</dbReference>
<comment type="caution">
    <text evidence="14">The sequence shown here is derived from an EMBL/GenBank/DDBJ whole genome shotgun (WGS) entry which is preliminary data.</text>
</comment>
<reference evidence="14 15" key="1">
    <citation type="submission" date="2018-10" db="EMBL/GenBank/DDBJ databases">
        <title>Draft genome of Cortibacter populi DSM10536.</title>
        <authorList>
            <person name="Bernier A.-M."/>
            <person name="Bernard K."/>
        </authorList>
    </citation>
    <scope>NUCLEOTIDE SEQUENCE [LARGE SCALE GENOMIC DNA]</scope>
    <source>
        <strain evidence="14 15">DSM 105136</strain>
    </source>
</reference>
<evidence type="ECO:0000256" key="2">
    <source>
        <dbReference type="ARBA" id="ARBA00012438"/>
    </source>
</evidence>
<dbReference type="SMART" id="SM00086">
    <property type="entry name" value="PAC"/>
    <property type="match status" value="1"/>
</dbReference>
<dbReference type="Gene3D" id="3.30.450.20">
    <property type="entry name" value="PAS domain"/>
    <property type="match status" value="2"/>
</dbReference>
<dbReference type="EC" id="2.7.13.3" evidence="2"/>
<keyword evidence="8" id="KW-0902">Two-component regulatory system</keyword>
<evidence type="ECO:0000256" key="10">
    <source>
        <dbReference type="SAM" id="Phobius"/>
    </source>
</evidence>
<feature type="transmembrane region" description="Helical" evidence="10">
    <location>
        <begin position="27"/>
        <end position="47"/>
    </location>
</feature>
<dbReference type="SMART" id="SM00387">
    <property type="entry name" value="HATPase_c"/>
    <property type="match status" value="1"/>
</dbReference>
<feature type="region of interest" description="Disordered" evidence="9">
    <location>
        <begin position="818"/>
        <end position="837"/>
    </location>
</feature>
<dbReference type="InterPro" id="IPR000700">
    <property type="entry name" value="PAS-assoc_C"/>
</dbReference>
<dbReference type="SUPFAM" id="SSF55874">
    <property type="entry name" value="ATPase domain of HSP90 chaperone/DNA topoisomerase II/histidine kinase"/>
    <property type="match status" value="1"/>
</dbReference>
<evidence type="ECO:0000256" key="3">
    <source>
        <dbReference type="ARBA" id="ARBA00022553"/>
    </source>
</evidence>
<dbReference type="InterPro" id="IPR035965">
    <property type="entry name" value="PAS-like_dom_sf"/>
</dbReference>
<dbReference type="InterPro" id="IPR005467">
    <property type="entry name" value="His_kinase_dom"/>
</dbReference>
<dbReference type="RefSeq" id="WP_122226384.1">
    <property type="nucleotide sequence ID" value="NZ_RDQO01000001.1"/>
</dbReference>
<dbReference type="CDD" id="cd00082">
    <property type="entry name" value="HisKA"/>
    <property type="match status" value="1"/>
</dbReference>
<evidence type="ECO:0000256" key="1">
    <source>
        <dbReference type="ARBA" id="ARBA00000085"/>
    </source>
</evidence>
<keyword evidence="15" id="KW-1185">Reference proteome</keyword>
<dbReference type="Proteomes" id="UP000278006">
    <property type="component" value="Unassembled WGS sequence"/>
</dbReference>
<feature type="transmembrane region" description="Helical" evidence="10">
    <location>
        <begin position="279"/>
        <end position="300"/>
    </location>
</feature>
<proteinExistence type="predicted"/>
<keyword evidence="10" id="KW-0472">Membrane</keyword>
<dbReference type="SUPFAM" id="SSF55785">
    <property type="entry name" value="PYP-like sensor domain (PAS domain)"/>
    <property type="match status" value="1"/>
</dbReference>
<comment type="catalytic activity">
    <reaction evidence="1">
        <text>ATP + protein L-histidine = ADP + protein N-phospho-L-histidine.</text>
        <dbReference type="EC" id="2.7.13.3"/>
    </reaction>
</comment>
<keyword evidence="6 14" id="KW-0418">Kinase</keyword>
<gene>
    <name evidence="14" type="ORF">D8I35_03900</name>
</gene>
<dbReference type="InterPro" id="IPR013767">
    <property type="entry name" value="PAS_fold"/>
</dbReference>
<evidence type="ECO:0000256" key="4">
    <source>
        <dbReference type="ARBA" id="ARBA00022679"/>
    </source>
</evidence>
<dbReference type="InterPro" id="IPR001610">
    <property type="entry name" value="PAC"/>
</dbReference>
<dbReference type="Pfam" id="PF00989">
    <property type="entry name" value="PAS"/>
    <property type="match status" value="1"/>
</dbReference>
<dbReference type="PANTHER" id="PTHR43065:SF42">
    <property type="entry name" value="TWO-COMPONENT SENSOR PPRA"/>
    <property type="match status" value="1"/>
</dbReference>
<organism evidence="14 15">
    <name type="scientific">Corticibacter populi</name>
    <dbReference type="NCBI Taxonomy" id="1550736"/>
    <lineage>
        <taxon>Bacteria</taxon>
        <taxon>Pseudomonadati</taxon>
        <taxon>Pseudomonadota</taxon>
        <taxon>Betaproteobacteria</taxon>
        <taxon>Burkholderiales</taxon>
        <taxon>Comamonadaceae</taxon>
        <taxon>Corticibacter</taxon>
    </lineage>
</organism>
<dbReference type="InterPro" id="IPR036097">
    <property type="entry name" value="HisK_dim/P_sf"/>
</dbReference>
<name>A0A3M6QZ96_9BURK</name>
<dbReference type="SMART" id="SM00091">
    <property type="entry name" value="PAS"/>
    <property type="match status" value="1"/>
</dbReference>
<dbReference type="PROSITE" id="PS50112">
    <property type="entry name" value="PAS"/>
    <property type="match status" value="1"/>
</dbReference>
<evidence type="ECO:0000259" key="11">
    <source>
        <dbReference type="PROSITE" id="PS50109"/>
    </source>
</evidence>
<dbReference type="Pfam" id="PF02518">
    <property type="entry name" value="HATPase_c"/>
    <property type="match status" value="1"/>
</dbReference>
<keyword evidence="7" id="KW-0067">ATP-binding</keyword>
<keyword evidence="10" id="KW-0812">Transmembrane</keyword>
<feature type="domain" description="PAS" evidence="12">
    <location>
        <begin position="315"/>
        <end position="387"/>
    </location>
</feature>
<sequence>MNSNPIQAGKRWWRQLGWRHQDRLGNLIPLVAVLLFVMVMVSAFLFLRMEEREREEQGLVQQSQLVLQRLSDRLMDRQEQLQRLVSNLTTPAVGSGFDQAARQLLGQQPELQAVTWFDARQRVVSTHHAAMLPGPLRRMVGQVWRDVDLSAYPYGHWELVPGRYVTGEENVPPLLRLFTPIHVNDAYLGMIVAEYSPQAMLNAVLTGDNAAALAIALTSAGGDLVAAIGQAAYLPRWVASAPVDEWLAPPRLTQPVPPLDDALMLQTVMYRTDKSVTSYGWMLLLVLLGLTTIGMLLMNWRLSRRRYQAQGKLRAESHFRLAIENSLMAGIRVLDLSGKTTYANATFSRMVGWSVQELVGMTAPFPYWPREDREVLTARFQAELEGRHYPGGLQLRMLRKNGTTFDARVFLTPMFDDKGRQTGWLSTINDITEPNRIRQQLATAHDRFTLVLESLDASISVAPLGSKELLFANRLYRQWFGSQSTGHLKLLSQAGASELQESGDNNSDEEDGLMGLPTEVITSANPDRAEIYIERLDKWLEVRSRYLDWVDGRLAQMVIATDITKRKLAEEQAERQAEKMETVSRLMTMGEMASSVAHELNQPLAAISNYVGGMISRIQSGSIALEQLLPPLEKTAHQAVRAGQVIHRIRAFVKRSAPNRERCEPQRLVGEALELASIELRKRNVRLSSHIAPYLPKIEVDAILIEQVLINLLKNAAEAIDGADLPTGRRSIDLQVNRDDGGVRFAVTDQGPGLPEQATQQLFEAFYSTKTDGMGIGLNLCRSIVESHQGKMQVRNLYNEQGEASGCEFSFWLPVAASNGTSRGPEAPEESTNQPAR</sequence>
<dbReference type="Gene3D" id="3.30.565.10">
    <property type="entry name" value="Histidine kinase-like ATPase, C-terminal domain"/>
    <property type="match status" value="1"/>
</dbReference>
<dbReference type="SUPFAM" id="SSF47384">
    <property type="entry name" value="Homodimeric domain of signal transducing histidine kinase"/>
    <property type="match status" value="1"/>
</dbReference>
<feature type="domain" description="PAC" evidence="13">
    <location>
        <begin position="391"/>
        <end position="443"/>
    </location>
</feature>
<evidence type="ECO:0000256" key="5">
    <source>
        <dbReference type="ARBA" id="ARBA00022741"/>
    </source>
</evidence>
<dbReference type="PANTHER" id="PTHR43065">
    <property type="entry name" value="SENSOR HISTIDINE KINASE"/>
    <property type="match status" value="1"/>
</dbReference>
<protein>
    <recommendedName>
        <fullName evidence="2">histidine kinase</fullName>
        <ecNumber evidence="2">2.7.13.3</ecNumber>
    </recommendedName>
</protein>
<feature type="domain" description="Histidine kinase" evidence="11">
    <location>
        <begin position="595"/>
        <end position="817"/>
    </location>
</feature>
<keyword evidence="4" id="KW-0808">Transferase</keyword>
<dbReference type="PROSITE" id="PS50109">
    <property type="entry name" value="HIS_KIN"/>
    <property type="match status" value="1"/>
</dbReference>
<keyword evidence="10" id="KW-1133">Transmembrane helix</keyword>
<dbReference type="PROSITE" id="PS50113">
    <property type="entry name" value="PAC"/>
    <property type="match status" value="1"/>
</dbReference>
<evidence type="ECO:0000259" key="13">
    <source>
        <dbReference type="PROSITE" id="PS50113"/>
    </source>
</evidence>
<dbReference type="InterPro" id="IPR003594">
    <property type="entry name" value="HATPase_dom"/>
</dbReference>
<dbReference type="GO" id="GO:0006355">
    <property type="term" value="P:regulation of DNA-templated transcription"/>
    <property type="evidence" value="ECO:0007669"/>
    <property type="project" value="InterPro"/>
</dbReference>
<dbReference type="InterPro" id="IPR004358">
    <property type="entry name" value="Sig_transdc_His_kin-like_C"/>
</dbReference>
<dbReference type="GO" id="GO:0005524">
    <property type="term" value="F:ATP binding"/>
    <property type="evidence" value="ECO:0007669"/>
    <property type="project" value="UniProtKB-KW"/>
</dbReference>